<dbReference type="PANTHER" id="PTHR30485:SF2">
    <property type="entry name" value="BLL0597 PROTEIN"/>
    <property type="match status" value="1"/>
</dbReference>
<keyword evidence="5 6" id="KW-0472">Membrane</keyword>
<evidence type="ECO:0000259" key="7">
    <source>
        <dbReference type="Pfam" id="PF01292"/>
    </source>
</evidence>
<dbReference type="RefSeq" id="WP_310322168.1">
    <property type="nucleotide sequence ID" value="NZ_JAVDWU010000015.1"/>
</dbReference>
<sequence length="222" mass="24039">MHSIRVWDLPTRLFHWLLAACVVGLVISASVGGNWMNWHLRLGYTVLTLLLFRLVWGFVGGHWSRFANFLFGPGALMAYLQGRSAPAHRVGHTPLGALSVFALLAVLLAQVGTGLFSDDEIAFFGPLVRFVSGDTVLAATNYHKNIGKYLILGLVALHLLAVTFYKLVKKQGLVRPMILGDKVVDQAFPAAKDTAGTRLLALVVLVCCGVAVNWLVGLGSAF</sequence>
<keyword evidence="2" id="KW-1003">Cell membrane</keyword>
<dbReference type="Pfam" id="PF01292">
    <property type="entry name" value="Ni_hydr_CYTB"/>
    <property type="match status" value="1"/>
</dbReference>
<organism evidence="8 9">
    <name type="scientific">Hydrogenophaga palleronii</name>
    <dbReference type="NCBI Taxonomy" id="65655"/>
    <lineage>
        <taxon>Bacteria</taxon>
        <taxon>Pseudomonadati</taxon>
        <taxon>Pseudomonadota</taxon>
        <taxon>Betaproteobacteria</taxon>
        <taxon>Burkholderiales</taxon>
        <taxon>Comamonadaceae</taxon>
        <taxon>Hydrogenophaga</taxon>
    </lineage>
</organism>
<dbReference type="InterPro" id="IPR016174">
    <property type="entry name" value="Di-haem_cyt_TM"/>
</dbReference>
<evidence type="ECO:0000256" key="4">
    <source>
        <dbReference type="ARBA" id="ARBA00022989"/>
    </source>
</evidence>
<evidence type="ECO:0000256" key="3">
    <source>
        <dbReference type="ARBA" id="ARBA00022692"/>
    </source>
</evidence>
<feature type="transmembrane region" description="Helical" evidence="6">
    <location>
        <begin position="42"/>
        <end position="59"/>
    </location>
</feature>
<dbReference type="InterPro" id="IPR051542">
    <property type="entry name" value="Hydrogenase_cytochrome"/>
</dbReference>
<gene>
    <name evidence="8" type="ORF">J2W49_004922</name>
</gene>
<dbReference type="Proteomes" id="UP001265700">
    <property type="component" value="Unassembled WGS sequence"/>
</dbReference>
<keyword evidence="9" id="KW-1185">Reference proteome</keyword>
<feature type="transmembrane region" description="Helical" evidence="6">
    <location>
        <begin position="94"/>
        <end position="116"/>
    </location>
</feature>
<evidence type="ECO:0000256" key="1">
    <source>
        <dbReference type="ARBA" id="ARBA00004651"/>
    </source>
</evidence>
<proteinExistence type="predicted"/>
<keyword evidence="4 6" id="KW-1133">Transmembrane helix</keyword>
<feature type="transmembrane region" description="Helical" evidence="6">
    <location>
        <begin position="149"/>
        <end position="168"/>
    </location>
</feature>
<dbReference type="PANTHER" id="PTHR30485">
    <property type="entry name" value="NI/FE-HYDROGENASE 1 B-TYPE CYTOCHROME SUBUNIT"/>
    <property type="match status" value="1"/>
</dbReference>
<dbReference type="InterPro" id="IPR011577">
    <property type="entry name" value="Cyt_b561_bac/Ni-Hgenase"/>
</dbReference>
<accession>A0ABU1WUG2</accession>
<feature type="domain" description="Cytochrome b561 bacterial/Ni-hydrogenase" evidence="7">
    <location>
        <begin position="6"/>
        <end position="179"/>
    </location>
</feature>
<evidence type="ECO:0000256" key="2">
    <source>
        <dbReference type="ARBA" id="ARBA00022475"/>
    </source>
</evidence>
<comment type="caution">
    <text evidence="8">The sequence shown here is derived from an EMBL/GenBank/DDBJ whole genome shotgun (WGS) entry which is preliminary data.</text>
</comment>
<dbReference type="EMBL" id="JAVDWU010000015">
    <property type="protein sequence ID" value="MDR7152944.1"/>
    <property type="molecule type" value="Genomic_DNA"/>
</dbReference>
<feature type="transmembrane region" description="Helical" evidence="6">
    <location>
        <begin position="199"/>
        <end position="216"/>
    </location>
</feature>
<evidence type="ECO:0000313" key="8">
    <source>
        <dbReference type="EMBL" id="MDR7152944.1"/>
    </source>
</evidence>
<dbReference type="SUPFAM" id="SSF81342">
    <property type="entry name" value="Transmembrane di-heme cytochromes"/>
    <property type="match status" value="1"/>
</dbReference>
<comment type="subcellular location">
    <subcellularLocation>
        <location evidence="1">Cell membrane</location>
        <topology evidence="1">Multi-pass membrane protein</topology>
    </subcellularLocation>
</comment>
<name>A0ABU1WUG2_9BURK</name>
<keyword evidence="3 6" id="KW-0812">Transmembrane</keyword>
<evidence type="ECO:0000256" key="6">
    <source>
        <dbReference type="SAM" id="Phobius"/>
    </source>
</evidence>
<protein>
    <submittedName>
        <fullName evidence="8">Cytochrome b</fullName>
    </submittedName>
</protein>
<dbReference type="Gene3D" id="1.20.950.20">
    <property type="entry name" value="Transmembrane di-heme cytochromes, Chain C"/>
    <property type="match status" value="1"/>
</dbReference>
<evidence type="ECO:0000313" key="9">
    <source>
        <dbReference type="Proteomes" id="UP001265700"/>
    </source>
</evidence>
<feature type="transmembrane region" description="Helical" evidence="6">
    <location>
        <begin position="13"/>
        <end position="35"/>
    </location>
</feature>
<reference evidence="8 9" key="1">
    <citation type="submission" date="2023-07" db="EMBL/GenBank/DDBJ databases">
        <title>Sorghum-associated microbial communities from plants grown in Nebraska, USA.</title>
        <authorList>
            <person name="Schachtman D."/>
        </authorList>
    </citation>
    <scope>NUCLEOTIDE SEQUENCE [LARGE SCALE GENOMIC DNA]</scope>
    <source>
        <strain evidence="8 9">4249</strain>
    </source>
</reference>
<evidence type="ECO:0000256" key="5">
    <source>
        <dbReference type="ARBA" id="ARBA00023136"/>
    </source>
</evidence>